<dbReference type="Gene3D" id="4.10.60.10">
    <property type="entry name" value="Zinc finger, CCHC-type"/>
    <property type="match status" value="1"/>
</dbReference>
<dbReference type="PANTHER" id="PTHR33223:SF6">
    <property type="entry name" value="CCHC-TYPE DOMAIN-CONTAINING PROTEIN"/>
    <property type="match status" value="1"/>
</dbReference>
<feature type="region of interest" description="Disordered" evidence="1">
    <location>
        <begin position="259"/>
        <end position="278"/>
    </location>
</feature>
<dbReference type="PANTHER" id="PTHR33223">
    <property type="entry name" value="CCHC-TYPE DOMAIN-CONTAINING PROTEIN"/>
    <property type="match status" value="1"/>
</dbReference>
<name>A0AAV0WHC6_9HEMI</name>
<organism evidence="2 3">
    <name type="scientific">Macrosiphum euphorbiae</name>
    <name type="common">potato aphid</name>
    <dbReference type="NCBI Taxonomy" id="13131"/>
    <lineage>
        <taxon>Eukaryota</taxon>
        <taxon>Metazoa</taxon>
        <taxon>Ecdysozoa</taxon>
        <taxon>Arthropoda</taxon>
        <taxon>Hexapoda</taxon>
        <taxon>Insecta</taxon>
        <taxon>Pterygota</taxon>
        <taxon>Neoptera</taxon>
        <taxon>Paraneoptera</taxon>
        <taxon>Hemiptera</taxon>
        <taxon>Sternorrhyncha</taxon>
        <taxon>Aphidomorpha</taxon>
        <taxon>Aphidoidea</taxon>
        <taxon>Aphididae</taxon>
        <taxon>Macrosiphini</taxon>
        <taxon>Macrosiphum</taxon>
    </lineage>
</organism>
<protein>
    <recommendedName>
        <fullName evidence="4">Gag protein</fullName>
    </recommendedName>
</protein>
<evidence type="ECO:0000313" key="2">
    <source>
        <dbReference type="EMBL" id="CAI6355178.1"/>
    </source>
</evidence>
<sequence>MAVTIRLEDAFKLIPLCTGIDDIYQFINACDMAVSLVDTNSAPTLVKYITTRLTGRALEMIKYKNVSKWQFIKIYLTDAFEVTTTASSLQLQLNSIRMYHNEDVNDYCHRVEKLYYQLCTVSTLGKEAAEAKIIYDILREQTLAIFIKGLVEPIRTIVKSRNPKTLEIAKQLAMSEQVELRLEQENRNHYSNIHSQNYNQRRSNYENRNNENIRPNKPVRTNNYPRANNFSQPINRPAIKCYNCNGNHYASRCRNNTRPSYASNGHNNRPPDRKNFTQPLTNYNIQVVTCSYCNRTGHNIDSCYKKRNDESRNVNNSENENVSNERRGTRTINQIIAEQPTHEYSTYSQP</sequence>
<reference evidence="2 3" key="1">
    <citation type="submission" date="2023-01" db="EMBL/GenBank/DDBJ databases">
        <authorList>
            <person name="Whitehead M."/>
        </authorList>
    </citation>
    <scope>NUCLEOTIDE SEQUENCE [LARGE SCALE GENOMIC DNA]</scope>
</reference>
<evidence type="ECO:0008006" key="4">
    <source>
        <dbReference type="Google" id="ProtNLM"/>
    </source>
</evidence>
<comment type="caution">
    <text evidence="2">The sequence shown here is derived from an EMBL/GenBank/DDBJ whole genome shotgun (WGS) entry which is preliminary data.</text>
</comment>
<evidence type="ECO:0000313" key="3">
    <source>
        <dbReference type="Proteomes" id="UP001160148"/>
    </source>
</evidence>
<feature type="compositionally biased region" description="Polar residues" evidence="1">
    <location>
        <begin position="219"/>
        <end position="231"/>
    </location>
</feature>
<keyword evidence="3" id="KW-1185">Reference proteome</keyword>
<feature type="region of interest" description="Disordered" evidence="1">
    <location>
        <begin position="308"/>
        <end position="328"/>
    </location>
</feature>
<dbReference type="EMBL" id="CARXXK010000002">
    <property type="protein sequence ID" value="CAI6355178.1"/>
    <property type="molecule type" value="Genomic_DNA"/>
</dbReference>
<accession>A0AAV0WHC6</accession>
<dbReference type="AlphaFoldDB" id="A0AAV0WHC6"/>
<proteinExistence type="predicted"/>
<gene>
    <name evidence="2" type="ORF">MEUPH1_LOCUS11064</name>
</gene>
<feature type="region of interest" description="Disordered" evidence="1">
    <location>
        <begin position="186"/>
        <end position="231"/>
    </location>
</feature>
<evidence type="ECO:0000256" key="1">
    <source>
        <dbReference type="SAM" id="MobiDB-lite"/>
    </source>
</evidence>
<feature type="compositionally biased region" description="Low complexity" evidence="1">
    <location>
        <begin position="313"/>
        <end position="322"/>
    </location>
</feature>
<dbReference type="Proteomes" id="UP001160148">
    <property type="component" value="Unassembled WGS sequence"/>
</dbReference>